<keyword evidence="2" id="KW-1185">Reference proteome</keyword>
<proteinExistence type="predicted"/>
<accession>A0ABS4T7M2</accession>
<gene>
    <name evidence="1" type="ORF">JOF56_000256</name>
</gene>
<evidence type="ECO:0000313" key="2">
    <source>
        <dbReference type="Proteomes" id="UP001519332"/>
    </source>
</evidence>
<evidence type="ECO:0008006" key="3">
    <source>
        <dbReference type="Google" id="ProtNLM"/>
    </source>
</evidence>
<organism evidence="1 2">
    <name type="scientific">Kibdelosporangium banguiense</name>
    <dbReference type="NCBI Taxonomy" id="1365924"/>
    <lineage>
        <taxon>Bacteria</taxon>
        <taxon>Bacillati</taxon>
        <taxon>Actinomycetota</taxon>
        <taxon>Actinomycetes</taxon>
        <taxon>Pseudonocardiales</taxon>
        <taxon>Pseudonocardiaceae</taxon>
        <taxon>Kibdelosporangium</taxon>
    </lineage>
</organism>
<comment type="caution">
    <text evidence="1">The sequence shown here is derived from an EMBL/GenBank/DDBJ whole genome shotgun (WGS) entry which is preliminary data.</text>
</comment>
<sequence>MTSPDEPLDEHDRTILAGVKDLWTAADPMPAGLLDRVKFAIELENVDLEVLRLTEVQPAAARGDEQSRLITFDSESVTIMVSIRPNPDGTIRVDGWLTPAGRHPIELRSADRGTATETTTVSDEDGRFVLDTIQPGLAQLIVRPTGSSRTVTTPSISL</sequence>
<dbReference type="Proteomes" id="UP001519332">
    <property type="component" value="Unassembled WGS sequence"/>
</dbReference>
<protein>
    <recommendedName>
        <fullName evidence="3">Carboxypeptidase regulatory-like domain-containing protein</fullName>
    </recommendedName>
</protein>
<name>A0ABS4T7M2_9PSEU</name>
<reference evidence="1 2" key="1">
    <citation type="submission" date="2021-03" db="EMBL/GenBank/DDBJ databases">
        <title>Sequencing the genomes of 1000 actinobacteria strains.</title>
        <authorList>
            <person name="Klenk H.-P."/>
        </authorList>
    </citation>
    <scope>NUCLEOTIDE SEQUENCE [LARGE SCALE GENOMIC DNA]</scope>
    <source>
        <strain evidence="1 2">DSM 46670</strain>
    </source>
</reference>
<dbReference type="EMBL" id="JAGINW010000001">
    <property type="protein sequence ID" value="MBP2319871.1"/>
    <property type="molecule type" value="Genomic_DNA"/>
</dbReference>
<dbReference type="RefSeq" id="WP_209633546.1">
    <property type="nucleotide sequence ID" value="NZ_JAGINW010000001.1"/>
</dbReference>
<evidence type="ECO:0000313" key="1">
    <source>
        <dbReference type="EMBL" id="MBP2319871.1"/>
    </source>
</evidence>